<sequence length="59" mass="6949">MPGSMVPQMGEGHRNGDGQDADQRSHWQRWGWRSVRFHLVLWIAVAALLLLWLWPDRAR</sequence>
<evidence type="ECO:0000256" key="1">
    <source>
        <dbReference type="SAM" id="MobiDB-lite"/>
    </source>
</evidence>
<organism evidence="3 4">
    <name type="scientific">Falsiroseomonas tokyonensis</name>
    <dbReference type="NCBI Taxonomy" id="430521"/>
    <lineage>
        <taxon>Bacteria</taxon>
        <taxon>Pseudomonadati</taxon>
        <taxon>Pseudomonadota</taxon>
        <taxon>Alphaproteobacteria</taxon>
        <taxon>Acetobacterales</taxon>
        <taxon>Roseomonadaceae</taxon>
        <taxon>Falsiroseomonas</taxon>
    </lineage>
</organism>
<feature type="transmembrane region" description="Helical" evidence="2">
    <location>
        <begin position="35"/>
        <end position="54"/>
    </location>
</feature>
<keyword evidence="2" id="KW-0812">Transmembrane</keyword>
<protein>
    <submittedName>
        <fullName evidence="3">Uncharacterized protein</fullName>
    </submittedName>
</protein>
<evidence type="ECO:0000313" key="4">
    <source>
        <dbReference type="Proteomes" id="UP001595420"/>
    </source>
</evidence>
<keyword evidence="4" id="KW-1185">Reference proteome</keyword>
<accession>A0ABV7C2D8</accession>
<proteinExistence type="predicted"/>
<keyword evidence="2" id="KW-1133">Transmembrane helix</keyword>
<feature type="compositionally biased region" description="Basic and acidic residues" evidence="1">
    <location>
        <begin position="11"/>
        <end position="22"/>
    </location>
</feature>
<gene>
    <name evidence="3" type="ORF">ACFOD3_26635</name>
</gene>
<dbReference type="RefSeq" id="WP_216839955.1">
    <property type="nucleotide sequence ID" value="NZ_JAFNJS010000012.1"/>
</dbReference>
<evidence type="ECO:0000256" key="2">
    <source>
        <dbReference type="SAM" id="Phobius"/>
    </source>
</evidence>
<reference evidence="4" key="1">
    <citation type="journal article" date="2019" name="Int. J. Syst. Evol. Microbiol.">
        <title>The Global Catalogue of Microorganisms (GCM) 10K type strain sequencing project: providing services to taxonomists for standard genome sequencing and annotation.</title>
        <authorList>
            <consortium name="The Broad Institute Genomics Platform"/>
            <consortium name="The Broad Institute Genome Sequencing Center for Infectious Disease"/>
            <person name="Wu L."/>
            <person name="Ma J."/>
        </authorList>
    </citation>
    <scope>NUCLEOTIDE SEQUENCE [LARGE SCALE GENOMIC DNA]</scope>
    <source>
        <strain evidence="4">CGMCC 1.16855</strain>
    </source>
</reference>
<dbReference type="EMBL" id="JBHRSB010000012">
    <property type="protein sequence ID" value="MFC3003499.1"/>
    <property type="molecule type" value="Genomic_DNA"/>
</dbReference>
<evidence type="ECO:0000313" key="3">
    <source>
        <dbReference type="EMBL" id="MFC3003499.1"/>
    </source>
</evidence>
<keyword evidence="2" id="KW-0472">Membrane</keyword>
<feature type="region of interest" description="Disordered" evidence="1">
    <location>
        <begin position="1"/>
        <end position="22"/>
    </location>
</feature>
<dbReference type="Proteomes" id="UP001595420">
    <property type="component" value="Unassembled WGS sequence"/>
</dbReference>
<comment type="caution">
    <text evidence="3">The sequence shown here is derived from an EMBL/GenBank/DDBJ whole genome shotgun (WGS) entry which is preliminary data.</text>
</comment>
<name>A0ABV7C2D8_9PROT</name>